<feature type="region of interest" description="Disordered" evidence="1">
    <location>
        <begin position="166"/>
        <end position="232"/>
    </location>
</feature>
<gene>
    <name evidence="3" type="ORF">PGLA2088_LOCUS26132</name>
</gene>
<feature type="compositionally biased region" description="Gly residues" evidence="1">
    <location>
        <begin position="166"/>
        <end position="182"/>
    </location>
</feature>
<evidence type="ECO:0000313" key="4">
    <source>
        <dbReference type="Proteomes" id="UP000626109"/>
    </source>
</evidence>
<comment type="caution">
    <text evidence="3">The sequence shown here is derived from an EMBL/GenBank/DDBJ whole genome shotgun (WGS) entry which is preliminary data.</text>
</comment>
<evidence type="ECO:0000313" key="3">
    <source>
        <dbReference type="EMBL" id="CAE8688788.1"/>
    </source>
</evidence>
<feature type="signal peptide" evidence="2">
    <location>
        <begin position="1"/>
        <end position="31"/>
    </location>
</feature>
<proteinExistence type="predicted"/>
<dbReference type="AlphaFoldDB" id="A0A813JT40"/>
<accession>A0A813JT40</accession>
<evidence type="ECO:0000256" key="1">
    <source>
        <dbReference type="SAM" id="MobiDB-lite"/>
    </source>
</evidence>
<feature type="non-terminal residue" evidence="3">
    <location>
        <position position="1"/>
    </location>
</feature>
<organism evidence="3 4">
    <name type="scientific">Polarella glacialis</name>
    <name type="common">Dinoflagellate</name>
    <dbReference type="NCBI Taxonomy" id="89957"/>
    <lineage>
        <taxon>Eukaryota</taxon>
        <taxon>Sar</taxon>
        <taxon>Alveolata</taxon>
        <taxon>Dinophyceae</taxon>
        <taxon>Suessiales</taxon>
        <taxon>Suessiaceae</taxon>
        <taxon>Polarella</taxon>
    </lineage>
</organism>
<evidence type="ECO:0000256" key="2">
    <source>
        <dbReference type="SAM" id="SignalP"/>
    </source>
</evidence>
<protein>
    <submittedName>
        <fullName evidence="3">Uncharacterized protein</fullName>
    </submittedName>
</protein>
<sequence>MASAQPLRARIARALLVTAIGCCCLSQEAAGQLPNARGPLQGAGAAAFGSPPSWAGGAASSGALPGAQTGALQDAVEGIAGLMQRFERLQPQLGALPPSEMEVVGGQAQQLHERFMVLQGKMVEAEKPPHFGAGTQLEEDLITYHKDLALFMERISGRIGVTGPGGAPPGGGFGAAGFGGLPGRSSMPSAPVPPNPSGFAPISLGSLGTGQASPPRQPPLGSMGSPPPASSVVDQRLQNAIAAIQSGMQRFEAVHARLQAVPQQVFTSIATRGQQLHE</sequence>
<dbReference type="EMBL" id="CAJNNW010026959">
    <property type="protein sequence ID" value="CAE8688788.1"/>
    <property type="molecule type" value="Genomic_DNA"/>
</dbReference>
<keyword evidence="2" id="KW-0732">Signal</keyword>
<reference evidence="3" key="1">
    <citation type="submission" date="2021-02" db="EMBL/GenBank/DDBJ databases">
        <authorList>
            <person name="Dougan E. K."/>
            <person name="Rhodes N."/>
            <person name="Thang M."/>
            <person name="Chan C."/>
        </authorList>
    </citation>
    <scope>NUCLEOTIDE SEQUENCE</scope>
</reference>
<feature type="chain" id="PRO_5032455571" evidence="2">
    <location>
        <begin position="32"/>
        <end position="278"/>
    </location>
</feature>
<dbReference type="Proteomes" id="UP000626109">
    <property type="component" value="Unassembled WGS sequence"/>
</dbReference>
<name>A0A813JT40_POLGL</name>